<proteinExistence type="predicted"/>
<dbReference type="InterPro" id="IPR010982">
    <property type="entry name" value="Lambda_DNA-bd_dom_sf"/>
</dbReference>
<feature type="region of interest" description="Disordered" evidence="1">
    <location>
        <begin position="1"/>
        <end position="24"/>
    </location>
</feature>
<dbReference type="CDD" id="cd00093">
    <property type="entry name" value="HTH_XRE"/>
    <property type="match status" value="1"/>
</dbReference>
<protein>
    <recommendedName>
        <fullName evidence="2">HTH cro/C1-type domain-containing protein</fullName>
    </recommendedName>
</protein>
<organism evidence="3 4">
    <name type="scientific">Sphingomonas abaci</name>
    <dbReference type="NCBI Taxonomy" id="237611"/>
    <lineage>
        <taxon>Bacteria</taxon>
        <taxon>Pseudomonadati</taxon>
        <taxon>Pseudomonadota</taxon>
        <taxon>Alphaproteobacteria</taxon>
        <taxon>Sphingomonadales</taxon>
        <taxon>Sphingomonadaceae</taxon>
        <taxon>Sphingomonas</taxon>
    </lineage>
</organism>
<dbReference type="Gene3D" id="1.10.260.40">
    <property type="entry name" value="lambda repressor-like DNA-binding domains"/>
    <property type="match status" value="1"/>
</dbReference>
<name>A0A7W7AII9_9SPHN</name>
<accession>A0A7W7AII9</accession>
<sequence>MDPVRSAAEADVPPRRRRTRRGDPIVAVHPPGTIPVDRFRNVVFPNHIRERRIERGQLKLLPFAATLRDIPYIRLSKIERGEVFARADELVRIAAALEVPPTALLLDMDAPDFDIERWYAPFAEGAASDDETEARMALLLAAAMRHRRATDPRLSAPRLDRDYDIPPVILSRIENAQKGLDRWNRQTLDSLCRLFEVADDAALRKQLVAWHEQGVLEPYLASIGGPQRRHERSRQRIAALRQELARLSDGTPGAFPVDAAPGQLPPPVAPGQRMVPLFGAPLADGLIAMTPTGMRAEVPAIAGPRAFALRVCRATLGGGLPGQSVVIVDPDRYPQAGGLALVEVEGGYRLVSVALDRHGAMRGYSVVPETEIALDPLPPGHVAAVVAALFV</sequence>
<dbReference type="AlphaFoldDB" id="A0A7W7AII9"/>
<evidence type="ECO:0000313" key="4">
    <source>
        <dbReference type="Proteomes" id="UP000574769"/>
    </source>
</evidence>
<keyword evidence="4" id="KW-1185">Reference proteome</keyword>
<dbReference type="EMBL" id="JACHNY010000001">
    <property type="protein sequence ID" value="MBB4616677.1"/>
    <property type="molecule type" value="Genomic_DNA"/>
</dbReference>
<dbReference type="GO" id="GO:0003677">
    <property type="term" value="F:DNA binding"/>
    <property type="evidence" value="ECO:0007669"/>
    <property type="project" value="InterPro"/>
</dbReference>
<dbReference type="Proteomes" id="UP000574769">
    <property type="component" value="Unassembled WGS sequence"/>
</dbReference>
<gene>
    <name evidence="3" type="ORF">GGQ96_000783</name>
</gene>
<reference evidence="3 4" key="1">
    <citation type="submission" date="2020-08" db="EMBL/GenBank/DDBJ databases">
        <title>Genomic Encyclopedia of Type Strains, Phase IV (KMG-IV): sequencing the most valuable type-strain genomes for metagenomic binning, comparative biology and taxonomic classification.</title>
        <authorList>
            <person name="Goeker M."/>
        </authorList>
    </citation>
    <scope>NUCLEOTIDE SEQUENCE [LARGE SCALE GENOMIC DNA]</scope>
    <source>
        <strain evidence="3 4">DSM 15867</strain>
    </source>
</reference>
<comment type="caution">
    <text evidence="3">The sequence shown here is derived from an EMBL/GenBank/DDBJ whole genome shotgun (WGS) entry which is preliminary data.</text>
</comment>
<dbReference type="PROSITE" id="PS50943">
    <property type="entry name" value="HTH_CROC1"/>
    <property type="match status" value="1"/>
</dbReference>
<dbReference type="SUPFAM" id="SSF47413">
    <property type="entry name" value="lambda repressor-like DNA-binding domains"/>
    <property type="match status" value="1"/>
</dbReference>
<feature type="domain" description="HTH cro/C1-type" evidence="2">
    <location>
        <begin position="75"/>
        <end position="104"/>
    </location>
</feature>
<evidence type="ECO:0000256" key="1">
    <source>
        <dbReference type="SAM" id="MobiDB-lite"/>
    </source>
</evidence>
<evidence type="ECO:0000259" key="2">
    <source>
        <dbReference type="PROSITE" id="PS50943"/>
    </source>
</evidence>
<dbReference type="InterPro" id="IPR001387">
    <property type="entry name" value="Cro/C1-type_HTH"/>
</dbReference>
<evidence type="ECO:0000313" key="3">
    <source>
        <dbReference type="EMBL" id="MBB4616677.1"/>
    </source>
</evidence>
<dbReference type="RefSeq" id="WP_221239752.1">
    <property type="nucleotide sequence ID" value="NZ_JACHNY010000001.1"/>
</dbReference>